<organism evidence="6 7">
    <name type="scientific">Neoarthrinium moseri</name>
    <dbReference type="NCBI Taxonomy" id="1658444"/>
    <lineage>
        <taxon>Eukaryota</taxon>
        <taxon>Fungi</taxon>
        <taxon>Dikarya</taxon>
        <taxon>Ascomycota</taxon>
        <taxon>Pezizomycotina</taxon>
        <taxon>Sordariomycetes</taxon>
        <taxon>Xylariomycetidae</taxon>
        <taxon>Amphisphaeriales</taxon>
        <taxon>Apiosporaceae</taxon>
        <taxon>Neoarthrinium</taxon>
    </lineage>
</organism>
<dbReference type="PANTHER" id="PTHR11474">
    <property type="entry name" value="TYROSINASE FAMILY MEMBER"/>
    <property type="match status" value="1"/>
</dbReference>
<accession>A0A9P9WLG7</accession>
<feature type="chain" id="PRO_5040162627" description="Tyrosinase copper-binding domain-containing protein" evidence="3">
    <location>
        <begin position="19"/>
        <end position="321"/>
    </location>
</feature>
<keyword evidence="3" id="KW-0732">Signal</keyword>
<dbReference type="SUPFAM" id="SSF48056">
    <property type="entry name" value="Di-copper centre-containing domain"/>
    <property type="match status" value="1"/>
</dbReference>
<dbReference type="AlphaFoldDB" id="A0A9P9WLG7"/>
<protein>
    <recommendedName>
        <fullName evidence="4 5">Tyrosinase copper-binding domain-containing protein</fullName>
    </recommendedName>
</protein>
<proteinExistence type="predicted"/>
<feature type="domain" description="Tyrosinase copper-binding" evidence="5">
    <location>
        <begin position="246"/>
        <end position="257"/>
    </location>
</feature>
<comment type="caution">
    <text evidence="6">The sequence shown here is derived from an EMBL/GenBank/DDBJ whole genome shotgun (WGS) entry which is preliminary data.</text>
</comment>
<feature type="domain" description="Tyrosinase copper-binding" evidence="4">
    <location>
        <begin position="78"/>
        <end position="95"/>
    </location>
</feature>
<evidence type="ECO:0000313" key="7">
    <source>
        <dbReference type="Proteomes" id="UP000829685"/>
    </source>
</evidence>
<dbReference type="GO" id="GO:0016491">
    <property type="term" value="F:oxidoreductase activity"/>
    <property type="evidence" value="ECO:0007669"/>
    <property type="project" value="InterPro"/>
</dbReference>
<dbReference type="Proteomes" id="UP000829685">
    <property type="component" value="Unassembled WGS sequence"/>
</dbReference>
<dbReference type="PRINTS" id="PR00092">
    <property type="entry name" value="TYROSINASE"/>
</dbReference>
<dbReference type="GO" id="GO:0046872">
    <property type="term" value="F:metal ion binding"/>
    <property type="evidence" value="ECO:0007669"/>
    <property type="project" value="UniProtKB-KW"/>
</dbReference>
<evidence type="ECO:0000256" key="3">
    <source>
        <dbReference type="SAM" id="SignalP"/>
    </source>
</evidence>
<dbReference type="PROSITE" id="PS00497">
    <property type="entry name" value="TYROSINASE_1"/>
    <property type="match status" value="1"/>
</dbReference>
<dbReference type="EMBL" id="JAFIMR010000016">
    <property type="protein sequence ID" value="KAI1868983.1"/>
    <property type="molecule type" value="Genomic_DNA"/>
</dbReference>
<name>A0A9P9WLG7_9PEZI</name>
<dbReference type="PANTHER" id="PTHR11474:SF126">
    <property type="entry name" value="TYROSINASE-LIKE PROTEIN TYR-1-RELATED"/>
    <property type="match status" value="1"/>
</dbReference>
<dbReference type="PROSITE" id="PS00498">
    <property type="entry name" value="TYROSINASE_2"/>
    <property type="match status" value="1"/>
</dbReference>
<keyword evidence="2" id="KW-0186">Copper</keyword>
<evidence type="ECO:0000256" key="2">
    <source>
        <dbReference type="ARBA" id="ARBA00023008"/>
    </source>
</evidence>
<dbReference type="InterPro" id="IPR002227">
    <property type="entry name" value="Tyrosinase_Cu-bd"/>
</dbReference>
<dbReference type="Gene3D" id="1.10.1280.10">
    <property type="entry name" value="Di-copper center containing domain from catechol oxidase"/>
    <property type="match status" value="1"/>
</dbReference>
<keyword evidence="1" id="KW-0479">Metal-binding</keyword>
<evidence type="ECO:0000259" key="4">
    <source>
        <dbReference type="PROSITE" id="PS00497"/>
    </source>
</evidence>
<keyword evidence="7" id="KW-1185">Reference proteome</keyword>
<dbReference type="InterPro" id="IPR050316">
    <property type="entry name" value="Tyrosinase/Hemocyanin"/>
</dbReference>
<evidence type="ECO:0000256" key="1">
    <source>
        <dbReference type="ARBA" id="ARBA00022723"/>
    </source>
</evidence>
<dbReference type="InterPro" id="IPR008922">
    <property type="entry name" value="Di-copper_centre_dom_sf"/>
</dbReference>
<dbReference type="Pfam" id="PF00264">
    <property type="entry name" value="Tyrosinase"/>
    <property type="match status" value="1"/>
</dbReference>
<evidence type="ECO:0000259" key="5">
    <source>
        <dbReference type="PROSITE" id="PS00498"/>
    </source>
</evidence>
<gene>
    <name evidence="6" type="ORF">JX265_006962</name>
</gene>
<feature type="signal peptide" evidence="3">
    <location>
        <begin position="1"/>
        <end position="18"/>
    </location>
</feature>
<evidence type="ECO:0000313" key="6">
    <source>
        <dbReference type="EMBL" id="KAI1868983.1"/>
    </source>
</evidence>
<reference evidence="6" key="1">
    <citation type="submission" date="2021-03" db="EMBL/GenBank/DDBJ databases">
        <title>Revisited historic fungal species revealed as producer of novel bioactive compounds through whole genome sequencing and comparative genomics.</title>
        <authorList>
            <person name="Vignolle G.A."/>
            <person name="Hochenegger N."/>
            <person name="Mach R.L."/>
            <person name="Mach-Aigner A.R."/>
            <person name="Javad Rahimi M."/>
            <person name="Salim K.A."/>
            <person name="Chan C.M."/>
            <person name="Lim L.B.L."/>
            <person name="Cai F."/>
            <person name="Druzhinina I.S."/>
            <person name="U'Ren J.M."/>
            <person name="Derntl C."/>
        </authorList>
    </citation>
    <scope>NUCLEOTIDE SEQUENCE</scope>
    <source>
        <strain evidence="6">TUCIM 5799</strain>
    </source>
</reference>
<sequence length="321" mass="35726">MRWATAALAAAITGKTVAGNECTQPAVRREWRVLAEQEKVDYIAAVKCLTTKPSKVGLATSLYEDFPWIHSQLNSNIHFVASFLPWHRWFVHLYESELRGQCNYRGTMPYWDWTQDSGALPSAPVFLESTTSGFGAGGLQNEFQSPTRPNPLTSCVTTGAFANLSLTYYTTTERTHCLNRSFNNGTGSSPTDDSWQAALYSPAMIANITDKSPSFEKFWVELENNPHGAIHNSIGGDMVPSTSPNDPLFFLHHSQVDRLWWIWQQKDPMTRNSDYSGNKYPYDDETPASLADTMTFGGLSTNITVADVMSTIRGGLCYGYA</sequence>